<dbReference type="InterPro" id="IPR043519">
    <property type="entry name" value="NT_sf"/>
</dbReference>
<dbReference type="OrthoDB" id="4212332at2"/>
<dbReference type="Gene3D" id="3.30.460.10">
    <property type="entry name" value="Beta Polymerase, domain 2"/>
    <property type="match status" value="1"/>
</dbReference>
<dbReference type="Pfam" id="PF01909">
    <property type="entry name" value="NTP_transf_2"/>
    <property type="match status" value="1"/>
</dbReference>
<accession>A0A426UVI8</accession>
<name>A0A426UVI8_9ACTN</name>
<dbReference type="InterPro" id="IPR002934">
    <property type="entry name" value="Polymerase_NTP_transf_dom"/>
</dbReference>
<reference evidence="2 3" key="1">
    <citation type="submission" date="2018-12" db="EMBL/GenBank/DDBJ databases">
        <title>Glycomyces sp. YIM 121974 draft genome.</title>
        <authorList>
            <person name="Li Q."/>
        </authorList>
    </citation>
    <scope>NUCLEOTIDE SEQUENCE [LARGE SCALE GENOMIC DNA]</scope>
    <source>
        <strain evidence="2 3">YIM 121974</strain>
    </source>
</reference>
<protein>
    <submittedName>
        <fullName evidence="2">Nucleotidyltransferase domain-containing protein</fullName>
    </submittedName>
</protein>
<gene>
    <name evidence="2" type="ORF">EIW28_15615</name>
</gene>
<feature type="domain" description="Polymerase nucleotidyl transferase" evidence="1">
    <location>
        <begin position="21"/>
        <end position="44"/>
    </location>
</feature>
<dbReference type="RefSeq" id="WP_125248639.1">
    <property type="nucleotide sequence ID" value="NZ_RSEB01000004.1"/>
</dbReference>
<dbReference type="GO" id="GO:0016779">
    <property type="term" value="F:nucleotidyltransferase activity"/>
    <property type="evidence" value="ECO:0007669"/>
    <property type="project" value="InterPro"/>
</dbReference>
<dbReference type="Proteomes" id="UP000277256">
    <property type="component" value="Unassembled WGS sequence"/>
</dbReference>
<dbReference type="CDD" id="cd05403">
    <property type="entry name" value="NT_KNTase_like"/>
    <property type="match status" value="1"/>
</dbReference>
<dbReference type="EMBL" id="RSEB01000004">
    <property type="protein sequence ID" value="RRR98330.1"/>
    <property type="molecule type" value="Genomic_DNA"/>
</dbReference>
<evidence type="ECO:0000259" key="1">
    <source>
        <dbReference type="Pfam" id="PF01909"/>
    </source>
</evidence>
<evidence type="ECO:0000313" key="3">
    <source>
        <dbReference type="Proteomes" id="UP000277256"/>
    </source>
</evidence>
<organism evidence="2 3">
    <name type="scientific">Glycomyces terrestris</name>
    <dbReference type="NCBI Taxonomy" id="2493553"/>
    <lineage>
        <taxon>Bacteria</taxon>
        <taxon>Bacillati</taxon>
        <taxon>Actinomycetota</taxon>
        <taxon>Actinomycetes</taxon>
        <taxon>Glycomycetales</taxon>
        <taxon>Glycomycetaceae</taxon>
        <taxon>Glycomyces</taxon>
    </lineage>
</organism>
<keyword evidence="3" id="KW-1185">Reference proteome</keyword>
<evidence type="ECO:0000313" key="2">
    <source>
        <dbReference type="EMBL" id="RRR98330.1"/>
    </source>
</evidence>
<dbReference type="SUPFAM" id="SSF81301">
    <property type="entry name" value="Nucleotidyltransferase"/>
    <property type="match status" value="1"/>
</dbReference>
<proteinExistence type="predicted"/>
<keyword evidence="2" id="KW-0808">Transferase</keyword>
<comment type="caution">
    <text evidence="2">The sequence shown here is derived from an EMBL/GenBank/DDBJ whole genome shotgun (WGS) entry which is preliminary data.</text>
</comment>
<dbReference type="AlphaFoldDB" id="A0A426UVI8"/>
<sequence length="244" mass="25767">MDHRAHALDIARRFTAGLDDAAGVALVGSVARGTDHPHSDIDLIAAADTRPGTTVHHVEGRMVTLTRKTPADLAAAFTHPWEAGAAVPAWRSALILRDSGEALAGLQARARDWTWDAIADACDRWAAAELVGLAEEVHKIHGMLALARPRAAAANRLLLALSLAAPLAAAGRVSYESENDLWDNVAAAEGPAWARAWDLAAGVAPAGHEAGCRAALDLYRHAADRLIDHLDANGRAVVDTARRL</sequence>